<evidence type="ECO:0000256" key="1">
    <source>
        <dbReference type="ARBA" id="ARBA00008645"/>
    </source>
</evidence>
<gene>
    <name evidence="4" type="ORF">PM001_LOCUS6377</name>
</gene>
<name>A0AAV1TI73_9STRA</name>
<proteinExistence type="inferred from homology"/>
<evidence type="ECO:0000313" key="4">
    <source>
        <dbReference type="EMBL" id="CAK7919995.1"/>
    </source>
</evidence>
<evidence type="ECO:0000256" key="3">
    <source>
        <dbReference type="SAM" id="SignalP"/>
    </source>
</evidence>
<comment type="caution">
    <text evidence="4">The sequence shown here is derived from an EMBL/GenBank/DDBJ whole genome shotgun (WGS) entry which is preliminary data.</text>
</comment>
<reference evidence="4" key="1">
    <citation type="submission" date="2024-01" db="EMBL/GenBank/DDBJ databases">
        <authorList>
            <person name="Webb A."/>
        </authorList>
    </citation>
    <scope>NUCLEOTIDE SEQUENCE</scope>
    <source>
        <strain evidence="4">Pm1</strain>
    </source>
</reference>
<dbReference type="AlphaFoldDB" id="A0AAV1TI73"/>
<feature type="compositionally biased region" description="Polar residues" evidence="2">
    <location>
        <begin position="567"/>
        <end position="579"/>
    </location>
</feature>
<dbReference type="InterPro" id="IPR029058">
    <property type="entry name" value="AB_hydrolase_fold"/>
</dbReference>
<dbReference type="PANTHER" id="PTHR43039">
    <property type="entry name" value="ESTERASE-RELATED"/>
    <property type="match status" value="1"/>
</dbReference>
<comment type="similarity">
    <text evidence="1">Belongs to the AB hydrolase superfamily.</text>
</comment>
<dbReference type="Proteomes" id="UP001162060">
    <property type="component" value="Unassembled WGS sequence"/>
</dbReference>
<protein>
    <recommendedName>
        <fullName evidence="6">Peptidase S33 tripeptidyl aminopeptidase-like C-terminal domain-containing protein</fullName>
    </recommendedName>
</protein>
<organism evidence="4 5">
    <name type="scientific">Peronospora matthiolae</name>
    <dbReference type="NCBI Taxonomy" id="2874970"/>
    <lineage>
        <taxon>Eukaryota</taxon>
        <taxon>Sar</taxon>
        <taxon>Stramenopiles</taxon>
        <taxon>Oomycota</taxon>
        <taxon>Peronosporomycetes</taxon>
        <taxon>Peronosporales</taxon>
        <taxon>Peronosporaceae</taxon>
        <taxon>Peronospora</taxon>
    </lineage>
</organism>
<dbReference type="EMBL" id="CAKLBY020000051">
    <property type="protein sequence ID" value="CAK7919995.1"/>
    <property type="molecule type" value="Genomic_DNA"/>
</dbReference>
<accession>A0AAV1TI73</accession>
<feature type="signal peptide" evidence="3">
    <location>
        <begin position="1"/>
        <end position="23"/>
    </location>
</feature>
<dbReference type="Gene3D" id="3.40.50.1820">
    <property type="entry name" value="alpha/beta hydrolase"/>
    <property type="match status" value="1"/>
</dbReference>
<feature type="chain" id="PRO_5043595242" description="Peptidase S33 tripeptidyl aminopeptidase-like C-terminal domain-containing protein" evidence="3">
    <location>
        <begin position="24"/>
        <end position="589"/>
    </location>
</feature>
<keyword evidence="3" id="KW-0732">Signal</keyword>
<evidence type="ECO:0000313" key="5">
    <source>
        <dbReference type="Proteomes" id="UP001162060"/>
    </source>
</evidence>
<sequence>MLISSVTALTAVCLALPLAIVSAKKSDLNGWYPCSDNTFSDMGSSTGGVAECAIYRAPLCYPGICETPPSVDSTVDIFVKQFPATFEDPAIATNVWFVQGGPGDSSSSLESTMTYLHYLLEGKANIITMDHRGTGRSTLLDCVTAQATTTGSPFGSEIDPSEVAACAQDLKYKYGDLSSFSMTTAATDIATFISEYTNGKSTIVYGVSYGTALVERLMHLKTPTVIGYVLDSILTTSAAPDDKFPYVSTIDRSAGEVGDAFLDLCIDDDECSRYFKAGSLSASLRHLVEKFDKEPNSTCAQLVSTQGAQTGNTPSSSLRGSLGGMLADPTWRAFIPPLIYRLTHCTKGDRLVLMQLFASLESFAYTSRQDNAYASTLLYDLIVFSELWETPAPSFQVLKKRTKDATMYAGFNTGTYKVNELYCAYSKEKSPTCDGLELDNNGSSAIIYERDRYWNKTAVIPRHASVLLMSSKLDLQTPYKYAEALFEGLVGSNKELVTFEYATHCAIVSTPFGESGEICGMNLLVSYVKNRGNLDRLDKSCLDKMPALNLTIPTDVRTEYLGTQDVYNGKTTRAGTPRSTKYDGSVPHR</sequence>
<dbReference type="SUPFAM" id="SSF53474">
    <property type="entry name" value="alpha/beta-Hydrolases"/>
    <property type="match status" value="1"/>
</dbReference>
<feature type="region of interest" description="Disordered" evidence="2">
    <location>
        <begin position="567"/>
        <end position="589"/>
    </location>
</feature>
<evidence type="ECO:0000256" key="2">
    <source>
        <dbReference type="SAM" id="MobiDB-lite"/>
    </source>
</evidence>
<evidence type="ECO:0008006" key="6">
    <source>
        <dbReference type="Google" id="ProtNLM"/>
    </source>
</evidence>